<dbReference type="EMBL" id="JBBMFK010000027">
    <property type="protein sequence ID" value="MEQ2444544.1"/>
    <property type="molecule type" value="Genomic_DNA"/>
</dbReference>
<evidence type="ECO:0000259" key="2">
    <source>
        <dbReference type="Pfam" id="PF25043"/>
    </source>
</evidence>
<gene>
    <name evidence="3" type="ORF">WMO64_13845</name>
</gene>
<keyword evidence="4" id="KW-1185">Reference proteome</keyword>
<dbReference type="SUPFAM" id="SSF53300">
    <property type="entry name" value="vWA-like"/>
    <property type="match status" value="1"/>
</dbReference>
<dbReference type="InterPro" id="IPR036465">
    <property type="entry name" value="vWFA_dom_sf"/>
</dbReference>
<feature type="domain" description="DUF2828" evidence="1">
    <location>
        <begin position="180"/>
        <end position="283"/>
    </location>
</feature>
<feature type="domain" description="DUF2828" evidence="1">
    <location>
        <begin position="14"/>
        <end position="115"/>
    </location>
</feature>
<sequence length="491" mass="54995">MLEALKREAIRTRTENGGAAYSTTMSHCLDLFSTVGALRGASWEEIQDRFLRAWVEDRDTAVKIAFFARDVRGGLGERYVFRIILKALAGLCPETVVRNLENIPEYGRWDDLLSLFDTPCRDAAIAYIKAQLARDTAALESGEGNVSLMAKWLPSVNASSPDTLVSAKILVKGLGMTEAAYRKTLSALRARIAILENNLRERDYTFDYAKQPSRAMLKYRRAFLRNDRERYLAFLEQVREGKETLHTGVLYPYDVIAPILEDSLGSGMSAEERRALDTTWNALADYTGGGNALVVADGSGSMYWDLANPVPAAVALSLAIYFAQRNTGAFRNHFITFSRSPRLVEIKGKDLYEQVKYCESFSECANTNLQAVFDLLLHTAVEYHMNQADMPDTLYIISDMEFDQGTENADVTVFERARRSFAAKGYALPQVVFWNVASRNLHQPVTVNEQGAALVSGCTPRLFQMVTSGELSPYAYMWETLSAPRYRELTA</sequence>
<comment type="caution">
    <text evidence="3">The sequence shown here is derived from an EMBL/GenBank/DDBJ whole genome shotgun (WGS) entry which is preliminary data.</text>
</comment>
<protein>
    <submittedName>
        <fullName evidence="3">DUF2828 family protein</fullName>
    </submittedName>
</protein>
<organism evidence="3 4">
    <name type="scientific">Pseudoflavonifractor intestinihominis</name>
    <dbReference type="NCBI Taxonomy" id="3133171"/>
    <lineage>
        <taxon>Bacteria</taxon>
        <taxon>Bacillati</taxon>
        <taxon>Bacillota</taxon>
        <taxon>Clostridia</taxon>
        <taxon>Eubacteriales</taxon>
        <taxon>Oscillospiraceae</taxon>
        <taxon>Pseudoflavonifractor</taxon>
    </lineage>
</organism>
<dbReference type="Gene3D" id="3.40.50.410">
    <property type="entry name" value="von Willebrand factor, type A domain"/>
    <property type="match status" value="1"/>
</dbReference>
<name>A0ABV1EB49_9FIRM</name>
<dbReference type="Pfam" id="PF25043">
    <property type="entry name" value="DUF7788"/>
    <property type="match status" value="1"/>
</dbReference>
<evidence type="ECO:0000313" key="3">
    <source>
        <dbReference type="EMBL" id="MEQ2444544.1"/>
    </source>
</evidence>
<dbReference type="InterPro" id="IPR058580">
    <property type="entry name" value="DUF2828"/>
</dbReference>
<dbReference type="InterPro" id="IPR011205">
    <property type="entry name" value="UCP015417_vWA"/>
</dbReference>
<reference evidence="3 4" key="1">
    <citation type="submission" date="2024-03" db="EMBL/GenBank/DDBJ databases">
        <title>Human intestinal bacterial collection.</title>
        <authorList>
            <person name="Pauvert C."/>
            <person name="Hitch T.C.A."/>
            <person name="Clavel T."/>
        </authorList>
    </citation>
    <scope>NUCLEOTIDE SEQUENCE [LARGE SCALE GENOMIC DNA]</scope>
    <source>
        <strain evidence="3 4">CLA-AP-H29</strain>
    </source>
</reference>
<accession>A0ABV1EB49</accession>
<dbReference type="PANTHER" id="PTHR31373">
    <property type="entry name" value="OS06G0652100 PROTEIN"/>
    <property type="match status" value="1"/>
</dbReference>
<dbReference type="PIRSF" id="PIRSF015417">
    <property type="entry name" value="T31B5_30_vWA"/>
    <property type="match status" value="1"/>
</dbReference>
<dbReference type="PANTHER" id="PTHR31373:SF27">
    <property type="entry name" value="TROVE DOMAIN-CONTAINING PROTEIN"/>
    <property type="match status" value="1"/>
</dbReference>
<dbReference type="RefSeq" id="WP_349232340.1">
    <property type="nucleotide sequence ID" value="NZ_JBBMFK010000027.1"/>
</dbReference>
<dbReference type="InterPro" id="IPR056690">
    <property type="entry name" value="DUF7788"/>
</dbReference>
<evidence type="ECO:0000313" key="4">
    <source>
        <dbReference type="Proteomes" id="UP001464378"/>
    </source>
</evidence>
<dbReference type="Proteomes" id="UP001464378">
    <property type="component" value="Unassembled WGS sequence"/>
</dbReference>
<feature type="domain" description="DUF7788" evidence="2">
    <location>
        <begin position="291"/>
        <end position="465"/>
    </location>
</feature>
<proteinExistence type="predicted"/>
<dbReference type="Pfam" id="PF11443">
    <property type="entry name" value="DUF2828"/>
    <property type="match status" value="2"/>
</dbReference>
<evidence type="ECO:0000259" key="1">
    <source>
        <dbReference type="Pfam" id="PF11443"/>
    </source>
</evidence>